<sequence>MTPSPSSRVPPADPNRLFKYPPMERQDLNQSQLGSFKFTPVDSVQSIQDAAARSLAHSFATCISPNPHPSSHRPQSSLNQSTPASPSTDPSFFNNHIKPDLAESRLRLGPAAFRSAVEHASVSPIRKDRYALGQNFGNHFKAGQQNYLPPTLIDIGRDLQHKANSLIALSRSPVMDSNSFSTMSRMDDKGIESSRDSDDGSTLTRSLCIALANEQEAHQATKTAALQLGKKVVQLESDIEKLQNDMKSRDWTIKMLKGIIKNKEEESVNRDAKIKRNARSSSSNDDDADLREFYRNHQQLAKQERTSILYDALERQKCEYEKRGYPAKEQLVLRPRNDHQKEASTNDVQLFDFEALQSPEVQKTLSKDWQQTLRKHFSVENIENIENIVKTPGNPSIRPDKLMELSPDTTPNSDSTSKERQVAPQMQSNFPNITNGGQQSDESSSEKSSQVIEYKMPSQFPGHPKWKISKQNPIFDDVEEVSSARAMGGPPMNRSSQFYTHPVRYLPEDAVTSTDCYRTVMVYDIPVGTNVKEVLNIVKGGYLESIELVGPIGNATNFMTARLVFIHESGAMGMISHQGVKGLEINGTAVHAWLVQEPTYPRPSDMDDEIFGEEQASRILLVGGVDKSHYELVRSRLELLNLSQWVVECAPSWGHYVAVEFTSVKYAIKARHAFRNDFVFHEADLTYDDDYCCEA</sequence>
<evidence type="ECO:0000313" key="2">
    <source>
        <dbReference type="EMBL" id="RVX72248.1"/>
    </source>
</evidence>
<dbReference type="AlphaFoldDB" id="A0A438N9I7"/>
<protein>
    <submittedName>
        <fullName evidence="2">Uncharacterized protein</fullName>
    </submittedName>
</protein>
<organism evidence="2 3">
    <name type="scientific">Exophiala mesophila</name>
    <name type="common">Black yeast-like fungus</name>
    <dbReference type="NCBI Taxonomy" id="212818"/>
    <lineage>
        <taxon>Eukaryota</taxon>
        <taxon>Fungi</taxon>
        <taxon>Dikarya</taxon>
        <taxon>Ascomycota</taxon>
        <taxon>Pezizomycotina</taxon>
        <taxon>Eurotiomycetes</taxon>
        <taxon>Chaetothyriomycetidae</taxon>
        <taxon>Chaetothyriales</taxon>
        <taxon>Herpotrichiellaceae</taxon>
        <taxon>Exophiala</taxon>
    </lineage>
</organism>
<evidence type="ECO:0000313" key="3">
    <source>
        <dbReference type="Proteomes" id="UP000288859"/>
    </source>
</evidence>
<gene>
    <name evidence="2" type="ORF">B0A52_04452</name>
</gene>
<accession>A0A438N9I7</accession>
<feature type="region of interest" description="Disordered" evidence="1">
    <location>
        <begin position="390"/>
        <end position="451"/>
    </location>
</feature>
<comment type="caution">
    <text evidence="2">The sequence shown here is derived from an EMBL/GenBank/DDBJ whole genome shotgun (WGS) entry which is preliminary data.</text>
</comment>
<feature type="region of interest" description="Disordered" evidence="1">
    <location>
        <begin position="62"/>
        <end position="96"/>
    </location>
</feature>
<dbReference type="OrthoDB" id="5244622at2759"/>
<feature type="compositionally biased region" description="Low complexity" evidence="1">
    <location>
        <begin position="406"/>
        <end position="415"/>
    </location>
</feature>
<reference evidence="2 3" key="1">
    <citation type="submission" date="2017-03" db="EMBL/GenBank/DDBJ databases">
        <title>Genomes of endolithic fungi from Antarctica.</title>
        <authorList>
            <person name="Coleine C."/>
            <person name="Masonjones S."/>
            <person name="Stajich J.E."/>
        </authorList>
    </citation>
    <scope>NUCLEOTIDE SEQUENCE [LARGE SCALE GENOMIC DNA]</scope>
    <source>
        <strain evidence="2 3">CCFEE 6314</strain>
    </source>
</reference>
<feature type="region of interest" description="Disordered" evidence="1">
    <location>
        <begin position="266"/>
        <end position="288"/>
    </location>
</feature>
<feature type="compositionally biased region" description="Low complexity" evidence="1">
    <location>
        <begin position="438"/>
        <end position="450"/>
    </location>
</feature>
<dbReference type="Proteomes" id="UP000288859">
    <property type="component" value="Unassembled WGS sequence"/>
</dbReference>
<feature type="compositionally biased region" description="Polar residues" evidence="1">
    <location>
        <begin position="424"/>
        <end position="437"/>
    </location>
</feature>
<name>A0A438N9I7_EXOME</name>
<dbReference type="EMBL" id="NAJM01000013">
    <property type="protein sequence ID" value="RVX72248.1"/>
    <property type="molecule type" value="Genomic_DNA"/>
</dbReference>
<evidence type="ECO:0000256" key="1">
    <source>
        <dbReference type="SAM" id="MobiDB-lite"/>
    </source>
</evidence>
<proteinExistence type="predicted"/>
<feature type="compositionally biased region" description="Polar residues" evidence="1">
    <location>
        <begin position="72"/>
        <end position="94"/>
    </location>
</feature>
<feature type="region of interest" description="Disordered" evidence="1">
    <location>
        <begin position="1"/>
        <end position="32"/>
    </location>
</feature>
<feature type="region of interest" description="Disordered" evidence="1">
    <location>
        <begin position="178"/>
        <end position="201"/>
    </location>
</feature>
<feature type="compositionally biased region" description="Basic and acidic residues" evidence="1">
    <location>
        <begin position="185"/>
        <end position="198"/>
    </location>
</feature>